<comment type="caution">
    <text evidence="3">The sequence shown here is derived from an EMBL/GenBank/DDBJ whole genome shotgun (WGS) entry which is preliminary data.</text>
</comment>
<protein>
    <recommendedName>
        <fullName evidence="2">Band 7 domain-containing protein</fullName>
    </recommendedName>
</protein>
<reference evidence="3 4" key="1">
    <citation type="journal article" date="2016" name="Nat. Commun.">
        <title>Thousands of microbial genomes shed light on interconnected biogeochemical processes in an aquifer system.</title>
        <authorList>
            <person name="Anantharaman K."/>
            <person name="Brown C.T."/>
            <person name="Hug L.A."/>
            <person name="Sharon I."/>
            <person name="Castelle C.J."/>
            <person name="Probst A.J."/>
            <person name="Thomas B.C."/>
            <person name="Singh A."/>
            <person name="Wilkins M.J."/>
            <person name="Karaoz U."/>
            <person name="Brodie E.L."/>
            <person name="Williams K.H."/>
            <person name="Hubbard S.S."/>
            <person name="Banfield J.F."/>
        </authorList>
    </citation>
    <scope>NUCLEOTIDE SEQUENCE [LARGE SCALE GENOMIC DNA]</scope>
</reference>
<dbReference type="InterPro" id="IPR001107">
    <property type="entry name" value="Band_7"/>
</dbReference>
<evidence type="ECO:0000259" key="2">
    <source>
        <dbReference type="Pfam" id="PF01145"/>
    </source>
</evidence>
<name>A0A1F6Y075_9BACT</name>
<feature type="transmembrane region" description="Helical" evidence="1">
    <location>
        <begin position="269"/>
        <end position="286"/>
    </location>
</feature>
<feature type="transmembrane region" description="Helical" evidence="1">
    <location>
        <begin position="188"/>
        <end position="210"/>
    </location>
</feature>
<dbReference type="SUPFAM" id="SSF117892">
    <property type="entry name" value="Band 7/SPFH domain"/>
    <property type="match status" value="1"/>
</dbReference>
<feature type="transmembrane region" description="Helical" evidence="1">
    <location>
        <begin position="30"/>
        <end position="49"/>
    </location>
</feature>
<feature type="domain" description="Band 7" evidence="2">
    <location>
        <begin position="67"/>
        <end position="171"/>
    </location>
</feature>
<dbReference type="AlphaFoldDB" id="A0A1F6Y075"/>
<gene>
    <name evidence="3" type="ORF">A3H53_01005</name>
</gene>
<sequence>MNNIDRILGVISMLSVLVVAVMTIMSFSWISLLLVLVLGIWVLGGLKSIEIGWKGQLLSLGERMDALFEEGWRWIPFPFGLKNADCRKQTISLGKLETTTKDNVKVFVDGSVVYQVEDLQKYFNATKSDLEKWIDDTRKQVVRTRIRELEQKEALNMHDDLGKEMEEALLDQGSEPTPALSLTRRGGIYGIAGNVTVPASGSIPVILRVSNTTPIINQTPIMMVNPTTPQNIWLFPVVFFSSLAPFAINSNTPKRKYASAKAKRKRISGFIMNVLTFVINSFRFVLGAA</sequence>
<accession>A0A1F6Y075</accession>
<evidence type="ECO:0000313" key="4">
    <source>
        <dbReference type="Proteomes" id="UP000176479"/>
    </source>
</evidence>
<dbReference type="Gene3D" id="3.30.479.30">
    <property type="entry name" value="Band 7 domain"/>
    <property type="match status" value="1"/>
</dbReference>
<keyword evidence="1" id="KW-0812">Transmembrane</keyword>
<feature type="transmembrane region" description="Helical" evidence="1">
    <location>
        <begin position="7"/>
        <end position="24"/>
    </location>
</feature>
<dbReference type="Proteomes" id="UP000176479">
    <property type="component" value="Unassembled WGS sequence"/>
</dbReference>
<feature type="transmembrane region" description="Helical" evidence="1">
    <location>
        <begin position="230"/>
        <end position="248"/>
    </location>
</feature>
<keyword evidence="1" id="KW-1133">Transmembrane helix</keyword>
<organism evidence="3 4">
    <name type="scientific">Candidatus Nomurabacteria bacterium RIFCSPLOWO2_02_FULL_40_10</name>
    <dbReference type="NCBI Taxonomy" id="1801786"/>
    <lineage>
        <taxon>Bacteria</taxon>
        <taxon>Candidatus Nomuraibacteriota</taxon>
    </lineage>
</organism>
<proteinExistence type="predicted"/>
<evidence type="ECO:0000313" key="3">
    <source>
        <dbReference type="EMBL" id="OGI99782.1"/>
    </source>
</evidence>
<dbReference type="EMBL" id="MFVK01000008">
    <property type="protein sequence ID" value="OGI99782.1"/>
    <property type="molecule type" value="Genomic_DNA"/>
</dbReference>
<keyword evidence="1" id="KW-0472">Membrane</keyword>
<dbReference type="Pfam" id="PF01145">
    <property type="entry name" value="Band_7"/>
    <property type="match status" value="1"/>
</dbReference>
<dbReference type="InterPro" id="IPR036013">
    <property type="entry name" value="Band_7/SPFH_dom_sf"/>
</dbReference>
<evidence type="ECO:0000256" key="1">
    <source>
        <dbReference type="SAM" id="Phobius"/>
    </source>
</evidence>